<dbReference type="EMBL" id="MCFF01000064">
    <property type="protein sequence ID" value="ORZ00018.1"/>
    <property type="molecule type" value="Genomic_DNA"/>
</dbReference>
<feature type="compositionally biased region" description="Polar residues" evidence="1">
    <location>
        <begin position="106"/>
        <end position="116"/>
    </location>
</feature>
<comment type="caution">
    <text evidence="2">The sequence shown here is derived from an EMBL/GenBank/DDBJ whole genome shotgun (WGS) entry which is preliminary data.</text>
</comment>
<feature type="region of interest" description="Disordered" evidence="1">
    <location>
        <begin position="546"/>
        <end position="569"/>
    </location>
</feature>
<feature type="compositionally biased region" description="Acidic residues" evidence="1">
    <location>
        <begin position="68"/>
        <end position="79"/>
    </location>
</feature>
<protein>
    <submittedName>
        <fullName evidence="2">Uncharacterized protein</fullName>
    </submittedName>
</protein>
<dbReference type="AlphaFoldDB" id="A0A1Y2G7M6"/>
<name>A0A1Y2G7M6_9FUNG</name>
<feature type="compositionally biased region" description="Low complexity" evidence="1">
    <location>
        <begin position="350"/>
        <end position="359"/>
    </location>
</feature>
<feature type="compositionally biased region" description="Basic and acidic residues" evidence="1">
    <location>
        <begin position="159"/>
        <end position="176"/>
    </location>
</feature>
<accession>A0A1Y2G7M6</accession>
<dbReference type="RefSeq" id="XP_021876059.1">
    <property type="nucleotide sequence ID" value="XM_022025905.1"/>
</dbReference>
<evidence type="ECO:0000256" key="1">
    <source>
        <dbReference type="SAM" id="MobiDB-lite"/>
    </source>
</evidence>
<feature type="region of interest" description="Disordered" evidence="1">
    <location>
        <begin position="1"/>
        <end position="245"/>
    </location>
</feature>
<dbReference type="InParanoid" id="A0A1Y2G7M6"/>
<gene>
    <name evidence="2" type="ORF">BCR41DRAFT_363572</name>
</gene>
<feature type="region of interest" description="Disordered" evidence="1">
    <location>
        <begin position="350"/>
        <end position="381"/>
    </location>
</feature>
<evidence type="ECO:0000313" key="2">
    <source>
        <dbReference type="EMBL" id="ORZ00018.1"/>
    </source>
</evidence>
<evidence type="ECO:0000313" key="3">
    <source>
        <dbReference type="Proteomes" id="UP000193648"/>
    </source>
</evidence>
<proteinExistence type="predicted"/>
<reference evidence="2 3" key="1">
    <citation type="submission" date="2016-07" db="EMBL/GenBank/DDBJ databases">
        <title>Pervasive Adenine N6-methylation of Active Genes in Fungi.</title>
        <authorList>
            <consortium name="DOE Joint Genome Institute"/>
            <person name="Mondo S.J."/>
            <person name="Dannebaum R.O."/>
            <person name="Kuo R.C."/>
            <person name="Labutti K."/>
            <person name="Haridas S."/>
            <person name="Kuo A."/>
            <person name="Salamov A."/>
            <person name="Ahrendt S.R."/>
            <person name="Lipzen A."/>
            <person name="Sullivan W."/>
            <person name="Andreopoulos W.B."/>
            <person name="Clum A."/>
            <person name="Lindquist E."/>
            <person name="Daum C."/>
            <person name="Ramamoorthy G.K."/>
            <person name="Gryganskyi A."/>
            <person name="Culley D."/>
            <person name="Magnuson J.K."/>
            <person name="James T.Y."/>
            <person name="O'Malley M.A."/>
            <person name="Stajich J.E."/>
            <person name="Spatafora J.W."/>
            <person name="Visel A."/>
            <person name="Grigoriev I.V."/>
        </authorList>
    </citation>
    <scope>NUCLEOTIDE SEQUENCE [LARGE SCALE GENOMIC DNA]</scope>
    <source>
        <strain evidence="2 3">NRRL 3116</strain>
    </source>
</reference>
<feature type="compositionally biased region" description="Low complexity" evidence="1">
    <location>
        <begin position="32"/>
        <end position="44"/>
    </location>
</feature>
<dbReference type="GeneID" id="33567748"/>
<feature type="compositionally biased region" description="Polar residues" evidence="1">
    <location>
        <begin position="189"/>
        <end position="199"/>
    </location>
</feature>
<dbReference type="OrthoDB" id="2422891at2759"/>
<keyword evidence="3" id="KW-1185">Reference proteome</keyword>
<sequence length="724" mass="79837">MSLMQPPALPPPVNNATKPKRSVSFLQQAVISGSDSDTSASPSGHIRSSFQPGNRKGYVRKDPVQSDSEADDDNDEDNVLNEHDQESENEDDDSSVKEHHVAVPSLSPNQTLQQQGPGRASGRPGRLGQNYVRKAPLNSDTETDEDDEEKRKPVQSTLKEIDNTDSRKDNNEIHSEDDLEKDVEEISRSIAQSRISKPGQNYVRKAPVNSDTESDEEQPSQKTKDAFTKPAVEPPTSPSQLDFTSPQENVNIVPAHSTLGTVPQSIVNSPTVGMSMSNPSSSSLNSLNSLNGATAVPNVANPMSIYQQQQQEMLLIMQQQQIQIATMHQQQQAYQLLMLQQQQQHQQQLQAIQIQHSQSPGSNGSINAANDDDDDDLPLGEKKEQLPQVPAFMRAPPLQHAPMVHLSPDAQSSTLSLPFSASRPYSTPLQHLDLQHTRQPSTSSIHSLNSVHSATSIPQALLQPTSTPSPMLSAQQLHHPLQHQYPLANPQPRFPDYAGEEQFGGLAGAGGPQLLTSGFPAGYRGSLGSASFAHLNLDRMSVNSLHSAGSNGSNNGGLGQKPNTTRHSLLPHFPQQTLLQSISPSISTLPSHPHLHHTLIHVEAKPPPPQTGLVGTISAMEREKKLAKAQGTNQLQYQHQYQQQQMMLNAEKERWLQEQRRMAWETEQSQQQHQYLQLQQLQQLHLQQQQQQLHPSQYMLPTIPTMPSWTVADDEDDDRPLGAQ</sequence>
<dbReference type="Proteomes" id="UP000193648">
    <property type="component" value="Unassembled WGS sequence"/>
</dbReference>
<organism evidence="2 3">
    <name type="scientific">Lobosporangium transversale</name>
    <dbReference type="NCBI Taxonomy" id="64571"/>
    <lineage>
        <taxon>Eukaryota</taxon>
        <taxon>Fungi</taxon>
        <taxon>Fungi incertae sedis</taxon>
        <taxon>Mucoromycota</taxon>
        <taxon>Mortierellomycotina</taxon>
        <taxon>Mortierellomycetes</taxon>
        <taxon>Mortierellales</taxon>
        <taxon>Mortierellaceae</taxon>
        <taxon>Lobosporangium</taxon>
    </lineage>
</organism>